<proteinExistence type="inferred from homology"/>
<keyword evidence="2" id="KW-0489">Methyltransferase</keyword>
<dbReference type="InterPro" id="IPR051259">
    <property type="entry name" value="rRNA_Methyltransferase"/>
</dbReference>
<dbReference type="InterPro" id="IPR001537">
    <property type="entry name" value="SpoU_MeTrfase"/>
</dbReference>
<protein>
    <submittedName>
        <fullName evidence="6">Uncharacterized protein</fullName>
    </submittedName>
</protein>
<dbReference type="SUPFAM" id="SSF55315">
    <property type="entry name" value="L30e-like"/>
    <property type="match status" value="1"/>
</dbReference>
<dbReference type="AlphaFoldDB" id="A0A381Y6V3"/>
<dbReference type="Gene3D" id="3.40.1280.10">
    <property type="match status" value="1"/>
</dbReference>
<dbReference type="Gene3D" id="3.30.1330.30">
    <property type="match status" value="1"/>
</dbReference>
<evidence type="ECO:0000259" key="4">
    <source>
        <dbReference type="Pfam" id="PF00588"/>
    </source>
</evidence>
<dbReference type="GO" id="GO:0032259">
    <property type="term" value="P:methylation"/>
    <property type="evidence" value="ECO:0007669"/>
    <property type="project" value="UniProtKB-KW"/>
</dbReference>
<evidence type="ECO:0000256" key="1">
    <source>
        <dbReference type="ARBA" id="ARBA00007228"/>
    </source>
</evidence>
<dbReference type="SUPFAM" id="SSF75217">
    <property type="entry name" value="alpha/beta knot"/>
    <property type="match status" value="1"/>
</dbReference>
<keyword evidence="3" id="KW-0808">Transferase</keyword>
<dbReference type="EMBL" id="UINC01017540">
    <property type="protein sequence ID" value="SVA72836.1"/>
    <property type="molecule type" value="Genomic_DNA"/>
</dbReference>
<dbReference type="InterPro" id="IPR029026">
    <property type="entry name" value="tRNA_m1G_MTases_N"/>
</dbReference>
<feature type="domain" description="MRM3-like substrate binding" evidence="5">
    <location>
        <begin position="2"/>
        <end position="78"/>
    </location>
</feature>
<feature type="domain" description="tRNA/rRNA methyltransferase SpoU type" evidence="4">
    <location>
        <begin position="94"/>
        <end position="226"/>
    </location>
</feature>
<dbReference type="PANTHER" id="PTHR43191">
    <property type="entry name" value="RRNA METHYLTRANSFERASE 3"/>
    <property type="match status" value="1"/>
</dbReference>
<dbReference type="GO" id="GO:0006396">
    <property type="term" value="P:RNA processing"/>
    <property type="evidence" value="ECO:0007669"/>
    <property type="project" value="InterPro"/>
</dbReference>
<evidence type="ECO:0000256" key="3">
    <source>
        <dbReference type="ARBA" id="ARBA00022679"/>
    </source>
</evidence>
<dbReference type="GO" id="GO:0003723">
    <property type="term" value="F:RNA binding"/>
    <property type="evidence" value="ECO:0007669"/>
    <property type="project" value="InterPro"/>
</dbReference>
<dbReference type="GO" id="GO:0008173">
    <property type="term" value="F:RNA methyltransferase activity"/>
    <property type="evidence" value="ECO:0007669"/>
    <property type="project" value="InterPro"/>
</dbReference>
<accession>A0A381Y6V3</accession>
<dbReference type="InterPro" id="IPR029064">
    <property type="entry name" value="Ribosomal_eL30-like_sf"/>
</dbReference>
<name>A0A381Y6V3_9ZZZZ</name>
<evidence type="ECO:0000313" key="6">
    <source>
        <dbReference type="EMBL" id="SVA72836.1"/>
    </source>
</evidence>
<dbReference type="CDD" id="cd18095">
    <property type="entry name" value="SpoU-like_rRNA-MTase"/>
    <property type="match status" value="1"/>
</dbReference>
<dbReference type="InterPro" id="IPR029028">
    <property type="entry name" value="Alpha/beta_knot_MTases"/>
</dbReference>
<dbReference type="PANTHER" id="PTHR43191:SF2">
    <property type="entry name" value="RRNA METHYLTRANSFERASE 3, MITOCHONDRIAL"/>
    <property type="match status" value="1"/>
</dbReference>
<dbReference type="Pfam" id="PF00588">
    <property type="entry name" value="SpoU_methylase"/>
    <property type="match status" value="1"/>
</dbReference>
<dbReference type="Pfam" id="PF22435">
    <property type="entry name" value="MRM3-like_sub_bind"/>
    <property type="match status" value="1"/>
</dbReference>
<comment type="similarity">
    <text evidence="1">Belongs to the class IV-like SAM-binding methyltransferase superfamily. RNA methyltransferase TrmH family.</text>
</comment>
<evidence type="ECO:0000259" key="5">
    <source>
        <dbReference type="Pfam" id="PF22435"/>
    </source>
</evidence>
<sequence length="230" mass="25564">MHQKKYRIKNNKFILEGIRTIDCAINNATSFSFIIYTKRFSNQNPELISKINCKTTEIVSEKEMEKLSPSKSPSGILAIANIIDYGQFNNHNNVIYLDEISDPGNMGTIIRTAVWFGVYQIALSPGCIDPYNPKVVRSAMGSHFSLSWIGGKKISSLKNYVLIGADQNSKNKKLDKLIDKWALVMGSESHGISKTTRSYLDQTIGITKIGTGESLNIGVAMGILLHKMTK</sequence>
<dbReference type="InterPro" id="IPR053888">
    <property type="entry name" value="MRM3-like_sub_bind"/>
</dbReference>
<organism evidence="6">
    <name type="scientific">marine metagenome</name>
    <dbReference type="NCBI Taxonomy" id="408172"/>
    <lineage>
        <taxon>unclassified sequences</taxon>
        <taxon>metagenomes</taxon>
        <taxon>ecological metagenomes</taxon>
    </lineage>
</organism>
<reference evidence="6" key="1">
    <citation type="submission" date="2018-05" db="EMBL/GenBank/DDBJ databases">
        <authorList>
            <person name="Lanie J.A."/>
            <person name="Ng W.-L."/>
            <person name="Kazmierczak K.M."/>
            <person name="Andrzejewski T.M."/>
            <person name="Davidsen T.M."/>
            <person name="Wayne K.J."/>
            <person name="Tettelin H."/>
            <person name="Glass J.I."/>
            <person name="Rusch D."/>
            <person name="Podicherti R."/>
            <person name="Tsui H.-C.T."/>
            <person name="Winkler M.E."/>
        </authorList>
    </citation>
    <scope>NUCLEOTIDE SEQUENCE</scope>
</reference>
<evidence type="ECO:0000256" key="2">
    <source>
        <dbReference type="ARBA" id="ARBA00022603"/>
    </source>
</evidence>
<gene>
    <name evidence="6" type="ORF">METZ01_LOCUS125690</name>
</gene>